<reference evidence="10" key="2">
    <citation type="submission" date="2025-08" db="UniProtKB">
        <authorList>
            <consortium name="RefSeq"/>
        </authorList>
    </citation>
    <scope>IDENTIFICATION</scope>
    <source>
        <tissue evidence="10">Leaf</tissue>
    </source>
</reference>
<proteinExistence type="inferred from homology"/>
<comment type="similarity">
    <text evidence="3">Belongs to the exportin family.</text>
</comment>
<evidence type="ECO:0000256" key="4">
    <source>
        <dbReference type="ARBA" id="ARBA00022448"/>
    </source>
</evidence>
<evidence type="ECO:0000256" key="3">
    <source>
        <dbReference type="ARBA" id="ARBA00009466"/>
    </source>
</evidence>
<dbReference type="Gene3D" id="1.25.10.10">
    <property type="entry name" value="Leucine-rich Repeat Variant"/>
    <property type="match status" value="1"/>
</dbReference>
<evidence type="ECO:0000256" key="8">
    <source>
        <dbReference type="ARBA" id="ARBA00040444"/>
    </source>
</evidence>
<evidence type="ECO:0000256" key="6">
    <source>
        <dbReference type="ARBA" id="ARBA00022927"/>
    </source>
</evidence>
<dbReference type="SUPFAM" id="SSF48371">
    <property type="entry name" value="ARM repeat"/>
    <property type="match status" value="1"/>
</dbReference>
<dbReference type="Proteomes" id="UP000694864">
    <property type="component" value="Chromosome 15"/>
</dbReference>
<comment type="subcellular location">
    <subcellularLocation>
        <location evidence="2">Cytoplasm</location>
    </subcellularLocation>
    <subcellularLocation>
        <location evidence="1">Nucleus</location>
    </subcellularLocation>
</comment>
<dbReference type="InterPro" id="IPR016024">
    <property type="entry name" value="ARM-type_fold"/>
</dbReference>
<evidence type="ECO:0000313" key="10">
    <source>
        <dbReference type="RefSeq" id="XP_019092901.1"/>
    </source>
</evidence>
<dbReference type="GeneID" id="104744553"/>
<keyword evidence="7" id="KW-0539">Nucleus</keyword>
<dbReference type="InterPro" id="IPR044189">
    <property type="entry name" value="XPO4/7-like"/>
</dbReference>
<gene>
    <name evidence="10" type="primary">LOC104744553</name>
</gene>
<sequence>MLGFPNGSGGGGVGPEDLAQLQSTMRAIELACSYIQINSNPVAAEATILSLHQSPQPYKACRYILENSQVANARFQAAAAIREAAIREWSFLATDDKGGLISFCLGYVMQHANSSEGYVLSKVSSVAAQLMKRGWLEFTPAEKEVFFYQINQAILGSRGLDVQFIGI</sequence>
<protein>
    <recommendedName>
        <fullName evidence="8">Exportin-4</fullName>
    </recommendedName>
</protein>
<name>A0ABM1R1L3_CAMSA</name>
<evidence type="ECO:0000256" key="2">
    <source>
        <dbReference type="ARBA" id="ARBA00004496"/>
    </source>
</evidence>
<keyword evidence="9" id="KW-1185">Reference proteome</keyword>
<reference evidence="9" key="1">
    <citation type="journal article" date="2014" name="Nat. Commun.">
        <title>The emerging biofuel crop Camelina sativa retains a highly undifferentiated hexaploid genome structure.</title>
        <authorList>
            <person name="Kagale S."/>
            <person name="Koh C."/>
            <person name="Nixon J."/>
            <person name="Bollina V."/>
            <person name="Clarke W.E."/>
            <person name="Tuteja R."/>
            <person name="Spillane C."/>
            <person name="Robinson S.J."/>
            <person name="Links M.G."/>
            <person name="Clarke C."/>
            <person name="Higgins E.E."/>
            <person name="Huebert T."/>
            <person name="Sharpe A.G."/>
            <person name="Parkin I.A."/>
        </authorList>
    </citation>
    <scope>NUCLEOTIDE SEQUENCE [LARGE SCALE GENOMIC DNA]</scope>
    <source>
        <strain evidence="9">cv. DH55</strain>
    </source>
</reference>
<evidence type="ECO:0000313" key="9">
    <source>
        <dbReference type="Proteomes" id="UP000694864"/>
    </source>
</evidence>
<keyword evidence="4" id="KW-0813">Transport</keyword>
<dbReference type="InterPro" id="IPR011989">
    <property type="entry name" value="ARM-like"/>
</dbReference>
<keyword evidence="6" id="KW-0653">Protein transport</keyword>
<accession>A0ABM1R1L3</accession>
<evidence type="ECO:0000256" key="1">
    <source>
        <dbReference type="ARBA" id="ARBA00004123"/>
    </source>
</evidence>
<dbReference type="PANTHER" id="PTHR12596:SF1">
    <property type="entry name" value="EXPORTIN-4"/>
    <property type="match status" value="1"/>
</dbReference>
<evidence type="ECO:0000256" key="5">
    <source>
        <dbReference type="ARBA" id="ARBA00022490"/>
    </source>
</evidence>
<evidence type="ECO:0000256" key="7">
    <source>
        <dbReference type="ARBA" id="ARBA00023242"/>
    </source>
</evidence>
<organism evidence="9 10">
    <name type="scientific">Camelina sativa</name>
    <name type="common">False flax</name>
    <name type="synonym">Myagrum sativum</name>
    <dbReference type="NCBI Taxonomy" id="90675"/>
    <lineage>
        <taxon>Eukaryota</taxon>
        <taxon>Viridiplantae</taxon>
        <taxon>Streptophyta</taxon>
        <taxon>Embryophyta</taxon>
        <taxon>Tracheophyta</taxon>
        <taxon>Spermatophyta</taxon>
        <taxon>Magnoliopsida</taxon>
        <taxon>eudicotyledons</taxon>
        <taxon>Gunneridae</taxon>
        <taxon>Pentapetalae</taxon>
        <taxon>rosids</taxon>
        <taxon>malvids</taxon>
        <taxon>Brassicales</taxon>
        <taxon>Brassicaceae</taxon>
        <taxon>Camelineae</taxon>
        <taxon>Camelina</taxon>
    </lineage>
</organism>
<keyword evidence="5" id="KW-0963">Cytoplasm</keyword>
<dbReference type="RefSeq" id="XP_019092901.1">
    <property type="nucleotide sequence ID" value="XM_019237356.1"/>
</dbReference>
<dbReference type="PANTHER" id="PTHR12596">
    <property type="entry name" value="EXPORTIN 4,7-RELATED"/>
    <property type="match status" value="1"/>
</dbReference>